<reference evidence="3 4" key="1">
    <citation type="submission" date="2016-10" db="EMBL/GenBank/DDBJ databases">
        <authorList>
            <person name="de Groot N.N."/>
        </authorList>
    </citation>
    <scope>NUCLEOTIDE SEQUENCE [LARGE SCALE GENOMIC DNA]</scope>
    <source>
        <strain evidence="3 4">DSM 18978</strain>
    </source>
</reference>
<keyword evidence="4" id="KW-1185">Reference proteome</keyword>
<evidence type="ECO:0000259" key="2">
    <source>
        <dbReference type="Pfam" id="PF14343"/>
    </source>
</evidence>
<dbReference type="Proteomes" id="UP000198636">
    <property type="component" value="Unassembled WGS sequence"/>
</dbReference>
<evidence type="ECO:0000313" key="3">
    <source>
        <dbReference type="EMBL" id="SCY48687.1"/>
    </source>
</evidence>
<keyword evidence="1" id="KW-1133">Transmembrane helix</keyword>
<evidence type="ECO:0000256" key="1">
    <source>
        <dbReference type="SAM" id="Phobius"/>
    </source>
</evidence>
<accession>A0A1G5GBI3</accession>
<protein>
    <submittedName>
        <fullName evidence="3">PrcB C-terminal</fullName>
    </submittedName>
</protein>
<feature type="transmembrane region" description="Helical" evidence="1">
    <location>
        <begin position="54"/>
        <end position="72"/>
    </location>
</feature>
<sequence>MNSLLFLTHTLEYFTDYRNKHKLKLIENRYVIEGVRNMNKGIKLPKFPKVNWKLIIAVLILIVFVAIVIKVVPRFFAGDDKVGFVIVEGQEIPEKIQEILPRYRMLERALAIKIDEDVYVVVTRGEKLTGGYSVDIDKMTLIKEKDDTILTVYALFKDPRPDELVPQVISYPYTVAKTNLKELPKKISLQVDYID</sequence>
<organism evidence="3 4">
    <name type="scientific">Alkaliphilus peptidifermentans DSM 18978</name>
    <dbReference type="NCBI Taxonomy" id="1120976"/>
    <lineage>
        <taxon>Bacteria</taxon>
        <taxon>Bacillati</taxon>
        <taxon>Bacillota</taxon>
        <taxon>Clostridia</taxon>
        <taxon>Peptostreptococcales</taxon>
        <taxon>Natronincolaceae</taxon>
        <taxon>Alkaliphilus</taxon>
    </lineage>
</organism>
<dbReference type="STRING" id="1120976.SAMN03080606_01625"/>
<keyword evidence="1" id="KW-0472">Membrane</keyword>
<proteinExistence type="predicted"/>
<dbReference type="RefSeq" id="WP_242876941.1">
    <property type="nucleotide sequence ID" value="NZ_FMUS01000009.1"/>
</dbReference>
<name>A0A1G5GBI3_9FIRM</name>
<evidence type="ECO:0000313" key="4">
    <source>
        <dbReference type="Proteomes" id="UP000198636"/>
    </source>
</evidence>
<keyword evidence="1" id="KW-0812">Transmembrane</keyword>
<feature type="domain" description="PrcB C-terminal" evidence="2">
    <location>
        <begin position="119"/>
        <end position="178"/>
    </location>
</feature>
<dbReference type="EMBL" id="FMUS01000009">
    <property type="protein sequence ID" value="SCY48687.1"/>
    <property type="molecule type" value="Genomic_DNA"/>
</dbReference>
<dbReference type="AlphaFoldDB" id="A0A1G5GBI3"/>
<dbReference type="Pfam" id="PF14343">
    <property type="entry name" value="PrcB_C"/>
    <property type="match status" value="1"/>
</dbReference>
<dbReference type="InterPro" id="IPR025748">
    <property type="entry name" value="PrcB_C_dom"/>
</dbReference>
<gene>
    <name evidence="3" type="ORF">SAMN03080606_01625</name>
</gene>